<dbReference type="PANTHER" id="PTHR23405:SF5">
    <property type="entry name" value="THO COMPLEX SUBUNIT 7 HOMOLOG"/>
    <property type="match status" value="1"/>
</dbReference>
<dbReference type="EMBL" id="BQFW01000010">
    <property type="protein sequence ID" value="GJJ75084.1"/>
    <property type="molecule type" value="Genomic_DNA"/>
</dbReference>
<feature type="compositionally biased region" description="Basic and acidic residues" evidence="6">
    <location>
        <begin position="266"/>
        <end position="283"/>
    </location>
</feature>
<evidence type="ECO:0000256" key="6">
    <source>
        <dbReference type="SAM" id="MobiDB-lite"/>
    </source>
</evidence>
<dbReference type="InterPro" id="IPR008501">
    <property type="entry name" value="THOC7/Mft1"/>
</dbReference>
<protein>
    <submittedName>
        <fullName evidence="7">THO complex subunit 7</fullName>
    </submittedName>
</protein>
<feature type="region of interest" description="Disordered" evidence="6">
    <location>
        <begin position="193"/>
        <end position="340"/>
    </location>
</feature>
<evidence type="ECO:0000256" key="1">
    <source>
        <dbReference type="ARBA" id="ARBA00004123"/>
    </source>
</evidence>
<keyword evidence="3 5" id="KW-0175">Coiled coil</keyword>
<comment type="subcellular location">
    <subcellularLocation>
        <location evidence="1">Nucleus</location>
    </subcellularLocation>
</comment>
<feature type="compositionally biased region" description="Acidic residues" evidence="6">
    <location>
        <begin position="234"/>
        <end position="243"/>
    </location>
</feature>
<organism evidence="7 8">
    <name type="scientific">Entomortierella parvispora</name>
    <dbReference type="NCBI Taxonomy" id="205924"/>
    <lineage>
        <taxon>Eukaryota</taxon>
        <taxon>Fungi</taxon>
        <taxon>Fungi incertae sedis</taxon>
        <taxon>Mucoromycota</taxon>
        <taxon>Mortierellomycotina</taxon>
        <taxon>Mortierellomycetes</taxon>
        <taxon>Mortierellales</taxon>
        <taxon>Mortierellaceae</taxon>
        <taxon>Entomortierella</taxon>
    </lineage>
</organism>
<dbReference type="PANTHER" id="PTHR23405">
    <property type="entry name" value="MAINTENANCE OF KILLER 16 MAK16 PROTEIN-RELATED"/>
    <property type="match status" value="1"/>
</dbReference>
<proteinExistence type="inferred from homology"/>
<reference evidence="7" key="1">
    <citation type="submission" date="2021-11" db="EMBL/GenBank/DDBJ databases">
        <authorList>
            <person name="Herlambang A."/>
            <person name="Guo Y."/>
            <person name="Takashima Y."/>
            <person name="Nishizawa T."/>
        </authorList>
    </citation>
    <scope>NUCLEOTIDE SEQUENCE</scope>
    <source>
        <strain evidence="7">E1425</strain>
    </source>
</reference>
<accession>A0A9P3LYD2</accession>
<evidence type="ECO:0000256" key="5">
    <source>
        <dbReference type="SAM" id="Coils"/>
    </source>
</evidence>
<evidence type="ECO:0000313" key="7">
    <source>
        <dbReference type="EMBL" id="GJJ75084.1"/>
    </source>
</evidence>
<dbReference type="AlphaFoldDB" id="A0A9P3LYD2"/>
<comment type="similarity">
    <text evidence="2">Belongs to the THOC7 family.</text>
</comment>
<feature type="compositionally biased region" description="Acidic residues" evidence="6">
    <location>
        <begin position="195"/>
        <end position="207"/>
    </location>
</feature>
<dbReference type="GO" id="GO:0000445">
    <property type="term" value="C:THO complex part of transcription export complex"/>
    <property type="evidence" value="ECO:0007669"/>
    <property type="project" value="InterPro"/>
</dbReference>
<evidence type="ECO:0000313" key="8">
    <source>
        <dbReference type="Proteomes" id="UP000827284"/>
    </source>
</evidence>
<comment type="caution">
    <text evidence="7">The sequence shown here is derived from an EMBL/GenBank/DDBJ whole genome shotgun (WGS) entry which is preliminary data.</text>
</comment>
<feature type="compositionally biased region" description="Low complexity" evidence="6">
    <location>
        <begin position="223"/>
        <end position="233"/>
    </location>
</feature>
<dbReference type="OrthoDB" id="205166at2759"/>
<reference evidence="7" key="2">
    <citation type="journal article" date="2022" name="Microbiol. Resour. Announc.">
        <title>Whole-Genome Sequence of Entomortierella parvispora E1425, a Mucoromycotan Fungus Associated with Burkholderiaceae-Related Endosymbiotic Bacteria.</title>
        <authorList>
            <person name="Herlambang A."/>
            <person name="Guo Y."/>
            <person name="Takashima Y."/>
            <person name="Narisawa K."/>
            <person name="Ohta H."/>
            <person name="Nishizawa T."/>
        </authorList>
    </citation>
    <scope>NUCLEOTIDE SEQUENCE</scope>
    <source>
        <strain evidence="7">E1425</strain>
    </source>
</reference>
<keyword evidence="4" id="KW-0539">Nucleus</keyword>
<feature type="compositionally biased region" description="Low complexity" evidence="6">
    <location>
        <begin position="311"/>
        <end position="340"/>
    </location>
</feature>
<feature type="compositionally biased region" description="Polar residues" evidence="6">
    <location>
        <begin position="285"/>
        <end position="296"/>
    </location>
</feature>
<evidence type="ECO:0000256" key="3">
    <source>
        <dbReference type="ARBA" id="ARBA00023054"/>
    </source>
</evidence>
<keyword evidence="8" id="KW-1185">Reference proteome</keyword>
<name>A0A9P3LYD2_9FUNG</name>
<dbReference type="Pfam" id="PF05615">
    <property type="entry name" value="THOC7"/>
    <property type="match status" value="1"/>
</dbReference>
<feature type="coiled-coil region" evidence="5">
    <location>
        <begin position="87"/>
        <end position="154"/>
    </location>
</feature>
<evidence type="ECO:0000256" key="4">
    <source>
        <dbReference type="ARBA" id="ARBA00023242"/>
    </source>
</evidence>
<dbReference type="Proteomes" id="UP000827284">
    <property type="component" value="Unassembled WGS sequence"/>
</dbReference>
<dbReference type="GO" id="GO:0006397">
    <property type="term" value="P:mRNA processing"/>
    <property type="evidence" value="ECO:0007669"/>
    <property type="project" value="InterPro"/>
</dbReference>
<sequence length="340" mass="37931">MDQEDNIIRTRLSVNERPLRRLATRYQKWVTGLSDGSEQDIGGSLESLLLEISYFELGLSKSKLVMEMAERERIHYDQEQQGILNSIVVSQAELEDLAQELEVAKRERTHKIQYDELALELGKFPSREASQASIAALEAEIQELEWESRQQDLAMTQRKQQFDMALQSLATMQESIQQEQLDVVKRQFLKRTTQEDDDALDEEEEGFVETQGENGTAQSTENTAAKAATPAADDQQEQQESEDQQPPSAEGLERVLSMEGHHRHSSSSDRSRRGGSESPRDLDSPNMSVIVSESTTDGGGDVFVVDLQNHSTSTPTNLSLSLERASASTSPSGSRTSTPK</sequence>
<evidence type="ECO:0000256" key="2">
    <source>
        <dbReference type="ARBA" id="ARBA00006482"/>
    </source>
</evidence>
<gene>
    <name evidence="7" type="ORF">EMPS_07442</name>
</gene>
<dbReference type="GO" id="GO:0006406">
    <property type="term" value="P:mRNA export from nucleus"/>
    <property type="evidence" value="ECO:0007669"/>
    <property type="project" value="TreeGrafter"/>
</dbReference>